<feature type="domain" description="DUF3592" evidence="2">
    <location>
        <begin position="86"/>
        <end position="156"/>
    </location>
</feature>
<keyword evidence="4" id="KW-1185">Reference proteome</keyword>
<dbReference type="EMBL" id="JBHRSZ010000007">
    <property type="protein sequence ID" value="MFC3153004.1"/>
    <property type="molecule type" value="Genomic_DNA"/>
</dbReference>
<evidence type="ECO:0000313" key="4">
    <source>
        <dbReference type="Proteomes" id="UP001595476"/>
    </source>
</evidence>
<dbReference type="Pfam" id="PF12158">
    <property type="entry name" value="DUF3592"/>
    <property type="match status" value="1"/>
</dbReference>
<accession>A0ABV7HGK4</accession>
<feature type="transmembrane region" description="Helical" evidence="1">
    <location>
        <begin position="15"/>
        <end position="37"/>
    </location>
</feature>
<keyword evidence="1" id="KW-0472">Membrane</keyword>
<organism evidence="3 4">
    <name type="scientific">Litoribrevibacter euphylliae</name>
    <dbReference type="NCBI Taxonomy" id="1834034"/>
    <lineage>
        <taxon>Bacteria</taxon>
        <taxon>Pseudomonadati</taxon>
        <taxon>Pseudomonadota</taxon>
        <taxon>Gammaproteobacteria</taxon>
        <taxon>Oceanospirillales</taxon>
        <taxon>Oceanospirillaceae</taxon>
        <taxon>Litoribrevibacter</taxon>
    </lineage>
</organism>
<dbReference type="RefSeq" id="WP_386722925.1">
    <property type="nucleotide sequence ID" value="NZ_JBHRSZ010000007.1"/>
</dbReference>
<comment type="caution">
    <text evidence="3">The sequence shown here is derived from an EMBL/GenBank/DDBJ whole genome shotgun (WGS) entry which is preliminary data.</text>
</comment>
<dbReference type="InterPro" id="IPR021994">
    <property type="entry name" value="DUF3592"/>
</dbReference>
<protein>
    <submittedName>
        <fullName evidence="3">DUF3592 domain-containing protein</fullName>
    </submittedName>
</protein>
<feature type="transmembrane region" description="Helical" evidence="1">
    <location>
        <begin position="164"/>
        <end position="184"/>
    </location>
</feature>
<evidence type="ECO:0000259" key="2">
    <source>
        <dbReference type="Pfam" id="PF12158"/>
    </source>
</evidence>
<sequence length="185" mass="21000">MKDAFLKVATGRSGYSTLFLVVFMFVAPAAVFTEYLWLDYLGWFMLIVLGLFILVTGIVTYQEGKDSRQWPTAIASSPKYSLTWHTAKNSRRYRPKVECTFEVAGQEFAGVEYDFSGNYTSKEKAQALLDEVKLMQPLTLYYKPSDPTVNVILPGPHFVQYARVLFGVAMMIIGALSWMGVIQYR</sequence>
<feature type="transmembrane region" description="Helical" evidence="1">
    <location>
        <begin position="43"/>
        <end position="61"/>
    </location>
</feature>
<evidence type="ECO:0000256" key="1">
    <source>
        <dbReference type="SAM" id="Phobius"/>
    </source>
</evidence>
<dbReference type="Proteomes" id="UP001595476">
    <property type="component" value="Unassembled WGS sequence"/>
</dbReference>
<name>A0ABV7HGK4_9GAMM</name>
<keyword evidence="1" id="KW-1133">Transmembrane helix</keyword>
<keyword evidence="1" id="KW-0812">Transmembrane</keyword>
<reference evidence="4" key="1">
    <citation type="journal article" date="2019" name="Int. J. Syst. Evol. Microbiol.">
        <title>The Global Catalogue of Microorganisms (GCM) 10K type strain sequencing project: providing services to taxonomists for standard genome sequencing and annotation.</title>
        <authorList>
            <consortium name="The Broad Institute Genomics Platform"/>
            <consortium name="The Broad Institute Genome Sequencing Center for Infectious Disease"/>
            <person name="Wu L."/>
            <person name="Ma J."/>
        </authorList>
    </citation>
    <scope>NUCLEOTIDE SEQUENCE [LARGE SCALE GENOMIC DNA]</scope>
    <source>
        <strain evidence="4">KCTC 52438</strain>
    </source>
</reference>
<evidence type="ECO:0000313" key="3">
    <source>
        <dbReference type="EMBL" id="MFC3153004.1"/>
    </source>
</evidence>
<gene>
    <name evidence="3" type="ORF">ACFOEK_18330</name>
</gene>
<proteinExistence type="predicted"/>